<dbReference type="Pfam" id="PF01229">
    <property type="entry name" value="Glyco_hydro_39"/>
    <property type="match status" value="2"/>
</dbReference>
<protein>
    <submittedName>
        <fullName evidence="6">Xylan 1,4-beta-xylosidase</fullName>
    </submittedName>
</protein>
<evidence type="ECO:0000256" key="4">
    <source>
        <dbReference type="PIRSR" id="PIRSR600514-1"/>
    </source>
</evidence>
<reference evidence="6 7" key="1">
    <citation type="submission" date="2020-01" db="EMBL/GenBank/DDBJ databases">
        <title>Herbidospora sp. NEAU-GS84 nov., a novel actinomycete isolated from soil.</title>
        <authorList>
            <person name="Han L."/>
        </authorList>
    </citation>
    <scope>NUCLEOTIDE SEQUENCE [LARGE SCALE GENOMIC DNA]</scope>
    <source>
        <strain evidence="6 7">NEAU-GS84</strain>
    </source>
</reference>
<dbReference type="InterPro" id="IPR017853">
    <property type="entry name" value="GH"/>
</dbReference>
<proteinExistence type="inferred from homology"/>
<evidence type="ECO:0000313" key="6">
    <source>
        <dbReference type="EMBL" id="NAS22860.1"/>
    </source>
</evidence>
<feature type="active site" description="Proton donor" evidence="4">
    <location>
        <position position="273"/>
    </location>
</feature>
<dbReference type="PANTHER" id="PTHR12631">
    <property type="entry name" value="ALPHA-L-IDURONIDASE"/>
    <property type="match status" value="1"/>
</dbReference>
<dbReference type="PRINTS" id="PR00745">
    <property type="entry name" value="GLHYDRLASE39"/>
</dbReference>
<dbReference type="Gene3D" id="2.60.40.1500">
    <property type="entry name" value="Glycosyl hydrolase domain, family 39"/>
    <property type="match status" value="1"/>
</dbReference>
<evidence type="ECO:0000256" key="3">
    <source>
        <dbReference type="ARBA" id="ARBA00023295"/>
    </source>
</evidence>
<evidence type="ECO:0000313" key="7">
    <source>
        <dbReference type="Proteomes" id="UP000479526"/>
    </source>
</evidence>
<gene>
    <name evidence="6" type="ORF">GT755_14315</name>
</gene>
<keyword evidence="3" id="KW-0326">Glycosidase</keyword>
<dbReference type="GO" id="GO:0005975">
    <property type="term" value="P:carbohydrate metabolic process"/>
    <property type="evidence" value="ECO:0007669"/>
    <property type="project" value="InterPro"/>
</dbReference>
<dbReference type="EMBL" id="WXEW01000004">
    <property type="protein sequence ID" value="NAS22860.1"/>
    <property type="molecule type" value="Genomic_DNA"/>
</dbReference>
<dbReference type="Gene3D" id="3.20.20.80">
    <property type="entry name" value="Glycosidases"/>
    <property type="match status" value="1"/>
</dbReference>
<name>A0A7C9J3L6_9ACTN</name>
<dbReference type="InterPro" id="IPR000514">
    <property type="entry name" value="Glyco_hydro_39"/>
</dbReference>
<dbReference type="InterPro" id="IPR049166">
    <property type="entry name" value="GH39_cat"/>
</dbReference>
<feature type="domain" description="Glycosyl hydrolases family 39 N-terminal catalytic" evidence="5">
    <location>
        <begin position="131"/>
        <end position="337"/>
    </location>
</feature>
<evidence type="ECO:0000256" key="2">
    <source>
        <dbReference type="ARBA" id="ARBA00022801"/>
    </source>
</evidence>
<sequence>MGGPFVKARRDWQARIHRSSGEVTTVPPVDLPPPGGLRATPGRGCVTLTWEPVPGATGYTVERSPFREGPYGVTSQPDVDVAAVPSCRYVDTGQDPCWYRVSAVGGPAGSPVHGSPGGSGVATVEVSGTVARELPRPWRFMIGSEHLSYMFEEKELVEALRLAHTELGVATVRAHAILDEVRILDDGYDFSRVDQIYDTLMEIGLRPVVELSFMPEELASDPSKTVFGYEAIISPPKDWDAWGDLVRALTQHCADRYGLQELVDNWAFEVWNEPNLEVFWSGTPEEYFRLYEISVAAVKDVHPDLRVGGPSSAANGWVEELIARDLPVDFVSTHTYGNAPLDWRPALARHGREGTPIWWTEWGPTPTHFHGIGDGPFGASFLLHGIKSAAGRLEALSHWVASDHFEELGRPPRLFHGGFGLLSVGNLRKPRWWALELANRLGDEELAAKVGGDAGGVEVWAARRADGTVGVLLWNGTLNQAKADGDPDLSRTITVTVDGLGEGEHTVTHHRIDERHSNIRAHWHGKADWPTGEEWETLRAANVLEELTPPVTTSGSTIRVAFDLPMPGVSYLEITA</sequence>
<dbReference type="PROSITE" id="PS01027">
    <property type="entry name" value="GLYCOSYL_HYDROL_F39"/>
    <property type="match status" value="1"/>
</dbReference>
<dbReference type="InterPro" id="IPR036116">
    <property type="entry name" value="FN3_sf"/>
</dbReference>
<keyword evidence="7" id="KW-1185">Reference proteome</keyword>
<comment type="caution">
    <text evidence="6">The sequence shown here is derived from an EMBL/GenBank/DDBJ whole genome shotgun (WGS) entry which is preliminary data.</text>
</comment>
<evidence type="ECO:0000256" key="1">
    <source>
        <dbReference type="ARBA" id="ARBA00008875"/>
    </source>
</evidence>
<dbReference type="PANTHER" id="PTHR12631:SF10">
    <property type="entry name" value="BETA-XYLOSIDASE-LIKE PROTEIN-RELATED"/>
    <property type="match status" value="1"/>
</dbReference>
<dbReference type="GO" id="GO:0004553">
    <property type="term" value="F:hydrolase activity, hydrolyzing O-glycosyl compounds"/>
    <property type="evidence" value="ECO:0007669"/>
    <property type="project" value="InterPro"/>
</dbReference>
<dbReference type="Gene3D" id="2.60.40.10">
    <property type="entry name" value="Immunoglobulins"/>
    <property type="match status" value="1"/>
</dbReference>
<dbReference type="SUPFAM" id="SSF49265">
    <property type="entry name" value="Fibronectin type III"/>
    <property type="match status" value="1"/>
</dbReference>
<evidence type="ECO:0000259" key="5">
    <source>
        <dbReference type="Pfam" id="PF01229"/>
    </source>
</evidence>
<dbReference type="SUPFAM" id="SSF51445">
    <property type="entry name" value="(Trans)glycosidases"/>
    <property type="match status" value="1"/>
</dbReference>
<dbReference type="InterPro" id="IPR013783">
    <property type="entry name" value="Ig-like_fold"/>
</dbReference>
<feature type="domain" description="Glycosyl hydrolases family 39 N-terminal catalytic" evidence="5">
    <location>
        <begin position="354"/>
        <end position="542"/>
    </location>
</feature>
<keyword evidence="2" id="KW-0378">Hydrolase</keyword>
<dbReference type="Proteomes" id="UP000479526">
    <property type="component" value="Unassembled WGS sequence"/>
</dbReference>
<comment type="similarity">
    <text evidence="1">Belongs to the glycosyl hydrolase 39 family.</text>
</comment>
<dbReference type="SUPFAM" id="SSF51011">
    <property type="entry name" value="Glycosyl hydrolase domain"/>
    <property type="match status" value="1"/>
</dbReference>
<organism evidence="6 7">
    <name type="scientific">Herbidospora solisilvae</name>
    <dbReference type="NCBI Taxonomy" id="2696284"/>
    <lineage>
        <taxon>Bacteria</taxon>
        <taxon>Bacillati</taxon>
        <taxon>Actinomycetota</taxon>
        <taxon>Actinomycetes</taxon>
        <taxon>Streptosporangiales</taxon>
        <taxon>Streptosporangiaceae</taxon>
        <taxon>Herbidospora</taxon>
    </lineage>
</organism>
<dbReference type="InterPro" id="IPR049165">
    <property type="entry name" value="GH39_as"/>
</dbReference>
<dbReference type="InterPro" id="IPR051923">
    <property type="entry name" value="Glycosyl_Hydrolase_39"/>
</dbReference>
<dbReference type="AlphaFoldDB" id="A0A7C9J3L6"/>
<accession>A0A7C9J3L6</accession>